<dbReference type="EMBL" id="BMRP01000012">
    <property type="protein sequence ID" value="GGU68544.1"/>
    <property type="molecule type" value="Genomic_DNA"/>
</dbReference>
<dbReference type="InterPro" id="IPR005523">
    <property type="entry name" value="DUF317_SPDY"/>
</dbReference>
<evidence type="ECO:0000259" key="1">
    <source>
        <dbReference type="Pfam" id="PF03771"/>
    </source>
</evidence>
<organism evidence="2 3">
    <name type="scientific">Streptomyces albospinus</name>
    <dbReference type="NCBI Taxonomy" id="285515"/>
    <lineage>
        <taxon>Bacteria</taxon>
        <taxon>Bacillati</taxon>
        <taxon>Actinomycetota</taxon>
        <taxon>Actinomycetes</taxon>
        <taxon>Kitasatosporales</taxon>
        <taxon>Streptomycetaceae</taxon>
        <taxon>Streptomyces</taxon>
    </lineage>
</organism>
<dbReference type="RefSeq" id="WP_189301383.1">
    <property type="nucleotide sequence ID" value="NZ_BMRP01000012.1"/>
</dbReference>
<feature type="domain" description="DUF317" evidence="1">
    <location>
        <begin position="50"/>
        <end position="95"/>
    </location>
</feature>
<dbReference type="Proteomes" id="UP000654471">
    <property type="component" value="Unassembled WGS sequence"/>
</dbReference>
<accession>A0ABQ2V5T1</accession>
<gene>
    <name evidence="2" type="ORF">GCM10010211_37380</name>
</gene>
<evidence type="ECO:0000313" key="3">
    <source>
        <dbReference type="Proteomes" id="UP000654471"/>
    </source>
</evidence>
<protein>
    <recommendedName>
        <fullName evidence="1">DUF317 domain-containing protein</fullName>
    </recommendedName>
</protein>
<proteinExistence type="predicted"/>
<keyword evidence="3" id="KW-1185">Reference proteome</keyword>
<comment type="caution">
    <text evidence="2">The sequence shown here is derived from an EMBL/GenBank/DDBJ whole genome shotgun (WGS) entry which is preliminary data.</text>
</comment>
<sequence length="129" mass="14090">MPTHAPEGDVYVSPVYLAGSTFSGDPALQPLLDQGFLLHCDELANVYASSPEQHLRLGYLPEGENSTLWKIAAHSDLVGPPRWIATFDDNTPTELFSELRRPTSKGGRKCSVAVPVSVRTIPFAPSTRR</sequence>
<dbReference type="Pfam" id="PF03771">
    <property type="entry name" value="SPDY"/>
    <property type="match status" value="1"/>
</dbReference>
<reference evidence="3" key="1">
    <citation type="journal article" date="2019" name="Int. J. Syst. Evol. Microbiol.">
        <title>The Global Catalogue of Microorganisms (GCM) 10K type strain sequencing project: providing services to taxonomists for standard genome sequencing and annotation.</title>
        <authorList>
            <consortium name="The Broad Institute Genomics Platform"/>
            <consortium name="The Broad Institute Genome Sequencing Center for Infectious Disease"/>
            <person name="Wu L."/>
            <person name="Ma J."/>
        </authorList>
    </citation>
    <scope>NUCLEOTIDE SEQUENCE [LARGE SCALE GENOMIC DNA]</scope>
    <source>
        <strain evidence="3">JCM 3399</strain>
    </source>
</reference>
<name>A0ABQ2V5T1_9ACTN</name>
<evidence type="ECO:0000313" key="2">
    <source>
        <dbReference type="EMBL" id="GGU68544.1"/>
    </source>
</evidence>